<dbReference type="FunFam" id="3.20.20.100:FF:000002">
    <property type="entry name" value="2,5-diketo-D-gluconic acid reductase A"/>
    <property type="match status" value="1"/>
</dbReference>
<dbReference type="EMBL" id="DVGC01000001">
    <property type="protein sequence ID" value="HIR04409.1"/>
    <property type="molecule type" value="Genomic_DNA"/>
</dbReference>
<dbReference type="PIRSF" id="PIRSF000097">
    <property type="entry name" value="AKR"/>
    <property type="match status" value="1"/>
</dbReference>
<feature type="site" description="Lowers pKa of active site Tyr" evidence="6">
    <location>
        <position position="73"/>
    </location>
</feature>
<feature type="domain" description="NADP-dependent oxidoreductase" evidence="7">
    <location>
        <begin position="16"/>
        <end position="258"/>
    </location>
</feature>
<evidence type="ECO:0000256" key="3">
    <source>
        <dbReference type="ARBA" id="ARBA00023002"/>
    </source>
</evidence>
<accession>A0A9D1D5B7</accession>
<comment type="caution">
    <text evidence="8">The sequence shown here is derived from an EMBL/GenBank/DDBJ whole genome shotgun (WGS) entry which is preliminary data.</text>
</comment>
<comment type="similarity">
    <text evidence="1">Belongs to the aldo/keto reductase family.</text>
</comment>
<dbReference type="Proteomes" id="UP000824250">
    <property type="component" value="Unassembled WGS sequence"/>
</dbReference>
<evidence type="ECO:0000256" key="1">
    <source>
        <dbReference type="ARBA" id="ARBA00007905"/>
    </source>
</evidence>
<gene>
    <name evidence="8" type="ORF">IAB28_00325</name>
</gene>
<sequence length="266" mass="30218">MDYLTLNNGVQLPMVGFGTWDVRGEAGKNAILTALELGYRLIDTAQMYDNENIVGKAVHESGLPRQDIFLTTKLYRPSASYQKARAGIEKSLNELRTDYIDLLLIHEPYKNALEMYEALKEAYQAGKIRAIGISNFDERKYQTFIRSCGIIPAVNQVESHVYYPQLTLKKLLDTHGTQMQSWASFTEGRRNIFAEPLLNRIGAKHGKTAGQVALRYLTQNGIAVIPKSAHRDRMEQNLHSLDFTLEQEDLEQLSSLNEGRSLFGWY</sequence>
<dbReference type="PROSITE" id="PS00062">
    <property type="entry name" value="ALDOKETO_REDUCTASE_2"/>
    <property type="match status" value="1"/>
</dbReference>
<dbReference type="AlphaFoldDB" id="A0A9D1D5B7"/>
<evidence type="ECO:0000259" key="7">
    <source>
        <dbReference type="Pfam" id="PF00248"/>
    </source>
</evidence>
<dbReference type="InterPro" id="IPR036812">
    <property type="entry name" value="NAD(P)_OxRdtase_dom_sf"/>
</dbReference>
<feature type="binding site" evidence="5">
    <location>
        <position position="106"/>
    </location>
    <ligand>
        <name>substrate</name>
    </ligand>
</feature>
<dbReference type="InterPro" id="IPR023210">
    <property type="entry name" value="NADP_OxRdtase_dom"/>
</dbReference>
<evidence type="ECO:0000256" key="4">
    <source>
        <dbReference type="PIRSR" id="PIRSR000097-1"/>
    </source>
</evidence>
<evidence type="ECO:0000256" key="2">
    <source>
        <dbReference type="ARBA" id="ARBA00022857"/>
    </source>
</evidence>
<evidence type="ECO:0000256" key="5">
    <source>
        <dbReference type="PIRSR" id="PIRSR000097-2"/>
    </source>
</evidence>
<dbReference type="PROSITE" id="PS00798">
    <property type="entry name" value="ALDOKETO_REDUCTASE_1"/>
    <property type="match status" value="1"/>
</dbReference>
<dbReference type="InterPro" id="IPR020471">
    <property type="entry name" value="AKR"/>
</dbReference>
<dbReference type="PANTHER" id="PTHR43827:SF3">
    <property type="entry name" value="NADP-DEPENDENT OXIDOREDUCTASE DOMAIN-CONTAINING PROTEIN"/>
    <property type="match status" value="1"/>
</dbReference>
<protein>
    <submittedName>
        <fullName evidence="8">Aldo/keto reductase</fullName>
    </submittedName>
</protein>
<dbReference type="PRINTS" id="PR00069">
    <property type="entry name" value="ALDKETRDTASE"/>
</dbReference>
<keyword evidence="2" id="KW-0521">NADP</keyword>
<feature type="active site" description="Proton donor" evidence="4">
    <location>
        <position position="48"/>
    </location>
</feature>
<evidence type="ECO:0000313" key="8">
    <source>
        <dbReference type="EMBL" id="HIR04409.1"/>
    </source>
</evidence>
<dbReference type="InterPro" id="IPR018170">
    <property type="entry name" value="Aldo/ket_reductase_CS"/>
</dbReference>
<dbReference type="Pfam" id="PF00248">
    <property type="entry name" value="Aldo_ket_red"/>
    <property type="match status" value="1"/>
</dbReference>
<dbReference type="Gene3D" id="3.20.20.100">
    <property type="entry name" value="NADP-dependent oxidoreductase domain"/>
    <property type="match status" value="1"/>
</dbReference>
<proteinExistence type="inferred from homology"/>
<dbReference type="SUPFAM" id="SSF51430">
    <property type="entry name" value="NAD(P)-linked oxidoreductase"/>
    <property type="match status" value="1"/>
</dbReference>
<name>A0A9D1D5B7_9FIRM</name>
<evidence type="ECO:0000313" key="9">
    <source>
        <dbReference type="Proteomes" id="UP000824250"/>
    </source>
</evidence>
<reference evidence="8" key="2">
    <citation type="journal article" date="2021" name="PeerJ">
        <title>Extensive microbial diversity within the chicken gut microbiome revealed by metagenomics and culture.</title>
        <authorList>
            <person name="Gilroy R."/>
            <person name="Ravi A."/>
            <person name="Getino M."/>
            <person name="Pursley I."/>
            <person name="Horton D.L."/>
            <person name="Alikhan N.F."/>
            <person name="Baker D."/>
            <person name="Gharbi K."/>
            <person name="Hall N."/>
            <person name="Watson M."/>
            <person name="Adriaenssens E.M."/>
            <person name="Foster-Nyarko E."/>
            <person name="Jarju S."/>
            <person name="Secka A."/>
            <person name="Antonio M."/>
            <person name="Oren A."/>
            <person name="Chaudhuri R.R."/>
            <person name="La Ragione R."/>
            <person name="Hildebrand F."/>
            <person name="Pallen M.J."/>
        </authorList>
    </citation>
    <scope>NUCLEOTIDE SEQUENCE</scope>
    <source>
        <strain evidence="8">CHK180-2868</strain>
    </source>
</reference>
<dbReference type="GO" id="GO:0016616">
    <property type="term" value="F:oxidoreductase activity, acting on the CH-OH group of donors, NAD or NADP as acceptor"/>
    <property type="evidence" value="ECO:0007669"/>
    <property type="project" value="UniProtKB-ARBA"/>
</dbReference>
<evidence type="ECO:0000256" key="6">
    <source>
        <dbReference type="PIRSR" id="PIRSR000097-3"/>
    </source>
</evidence>
<keyword evidence="3" id="KW-0560">Oxidoreductase</keyword>
<dbReference type="PANTHER" id="PTHR43827">
    <property type="entry name" value="2,5-DIKETO-D-GLUCONIC ACID REDUCTASE"/>
    <property type="match status" value="1"/>
</dbReference>
<organism evidence="8 9">
    <name type="scientific">Candidatus Copromonas faecavium</name>
    <name type="common">nom. illeg.</name>
    <dbReference type="NCBI Taxonomy" id="2840740"/>
    <lineage>
        <taxon>Bacteria</taxon>
        <taxon>Bacillati</taxon>
        <taxon>Bacillota</taxon>
        <taxon>Clostridia</taxon>
        <taxon>Lachnospirales</taxon>
        <taxon>Lachnospiraceae</taxon>
        <taxon>Candidatus Copromonas (nom. illeg.)</taxon>
    </lineage>
</organism>
<reference evidence="8" key="1">
    <citation type="submission" date="2020-10" db="EMBL/GenBank/DDBJ databases">
        <authorList>
            <person name="Gilroy R."/>
        </authorList>
    </citation>
    <scope>NUCLEOTIDE SEQUENCE</scope>
    <source>
        <strain evidence="8">CHK180-2868</strain>
    </source>
</reference>